<evidence type="ECO:0000313" key="4">
    <source>
        <dbReference type="Proteomes" id="UP000663870"/>
    </source>
</evidence>
<dbReference type="EMBL" id="CAJNOL010005064">
    <property type="protein sequence ID" value="CAF1599358.1"/>
    <property type="molecule type" value="Genomic_DNA"/>
</dbReference>
<dbReference type="Pfam" id="PF00583">
    <property type="entry name" value="Acetyltransf_1"/>
    <property type="match status" value="1"/>
</dbReference>
<evidence type="ECO:0000313" key="3">
    <source>
        <dbReference type="EMBL" id="CAF1599358.1"/>
    </source>
</evidence>
<dbReference type="AlphaFoldDB" id="A0A816ARU3"/>
<dbReference type="InterPro" id="IPR000182">
    <property type="entry name" value="GNAT_dom"/>
</dbReference>
<dbReference type="GO" id="GO:0016747">
    <property type="term" value="F:acyltransferase activity, transferring groups other than amino-acyl groups"/>
    <property type="evidence" value="ECO:0007669"/>
    <property type="project" value="InterPro"/>
</dbReference>
<keyword evidence="4" id="KW-1185">Reference proteome</keyword>
<dbReference type="SUPFAM" id="SSF55729">
    <property type="entry name" value="Acyl-CoA N-acyltransferases (Nat)"/>
    <property type="match status" value="1"/>
</dbReference>
<proteinExistence type="predicted"/>
<dbReference type="CDD" id="cd04301">
    <property type="entry name" value="NAT_SF"/>
    <property type="match status" value="1"/>
</dbReference>
<dbReference type="Gene3D" id="3.40.630.30">
    <property type="match status" value="1"/>
</dbReference>
<evidence type="ECO:0000259" key="1">
    <source>
        <dbReference type="PROSITE" id="PS51186"/>
    </source>
</evidence>
<name>A0A816ARU3_9BILA</name>
<accession>A0A816ARU3</accession>
<comment type="caution">
    <text evidence="3">The sequence shown here is derived from an EMBL/GenBank/DDBJ whole genome shotgun (WGS) entry which is preliminary data.</text>
</comment>
<dbReference type="Proteomes" id="UP000663870">
    <property type="component" value="Unassembled WGS sequence"/>
</dbReference>
<organism evidence="3 4">
    <name type="scientific">Rotaria sordida</name>
    <dbReference type="NCBI Taxonomy" id="392033"/>
    <lineage>
        <taxon>Eukaryota</taxon>
        <taxon>Metazoa</taxon>
        <taxon>Spiralia</taxon>
        <taxon>Gnathifera</taxon>
        <taxon>Rotifera</taxon>
        <taxon>Eurotatoria</taxon>
        <taxon>Bdelloidea</taxon>
        <taxon>Philodinida</taxon>
        <taxon>Philodinidae</taxon>
        <taxon>Rotaria</taxon>
    </lineage>
</organism>
<feature type="domain" description="N-acetyltransferase" evidence="1">
    <location>
        <begin position="1"/>
        <end position="125"/>
    </location>
</feature>
<protein>
    <recommendedName>
        <fullName evidence="1">N-acetyltransferase domain-containing protein</fullName>
    </recommendedName>
</protein>
<dbReference type="InterPro" id="IPR016181">
    <property type="entry name" value="Acyl_CoA_acyltransferase"/>
</dbReference>
<dbReference type="Proteomes" id="UP000663854">
    <property type="component" value="Unassembled WGS sequence"/>
</dbReference>
<gene>
    <name evidence="3" type="ORF">JXQ802_LOCUS48113</name>
    <name evidence="2" type="ORF">PYM288_LOCUS32145</name>
</gene>
<reference evidence="3" key="1">
    <citation type="submission" date="2021-02" db="EMBL/GenBank/DDBJ databases">
        <authorList>
            <person name="Nowell W R."/>
        </authorList>
    </citation>
    <scope>NUCLEOTIDE SEQUENCE</scope>
</reference>
<dbReference type="PROSITE" id="PS51186">
    <property type="entry name" value="GNAT"/>
    <property type="match status" value="1"/>
</dbReference>
<sequence>MVGYCEFYYQTEEIPRTSNELLLSVSRALIASPKQEGIQLLVRHVQDGKAVGDRLVITEDLYVDQSYRGQDIADLLIGECARYTREHGALCLTWQTSVKNHRAQAVYDRCGAMKNDRSLNYTLPL</sequence>
<dbReference type="EMBL" id="CAJNOH010003707">
    <property type="protein sequence ID" value="CAF1346130.1"/>
    <property type="molecule type" value="Genomic_DNA"/>
</dbReference>
<evidence type="ECO:0000313" key="2">
    <source>
        <dbReference type="EMBL" id="CAF1346130.1"/>
    </source>
</evidence>